<dbReference type="InterPro" id="IPR014746">
    <property type="entry name" value="Gln_synth/guanido_kin_cat_dom"/>
</dbReference>
<keyword evidence="1 4" id="KW-0436">Ligase</keyword>
<dbReference type="RefSeq" id="WP_170137404.1">
    <property type="nucleotide sequence ID" value="NZ_JBHEEG010000003.1"/>
</dbReference>
<dbReference type="EC" id="6.3.2.2" evidence="4"/>
<dbReference type="Gene3D" id="3.30.590.20">
    <property type="match status" value="1"/>
</dbReference>
<dbReference type="HAMAP" id="MF_01609">
    <property type="entry name" value="Glu_cys_ligase_2"/>
    <property type="match status" value="1"/>
</dbReference>
<dbReference type="NCBIfam" id="TIGR02050">
    <property type="entry name" value="gshA_cyan_rel"/>
    <property type="match status" value="1"/>
</dbReference>
<dbReference type="SUPFAM" id="SSF55931">
    <property type="entry name" value="Glutamine synthetase/guanido kinase"/>
    <property type="match status" value="1"/>
</dbReference>
<evidence type="ECO:0000256" key="1">
    <source>
        <dbReference type="ARBA" id="ARBA00022598"/>
    </source>
</evidence>
<dbReference type="PANTHER" id="PTHR36510:SF1">
    <property type="entry name" value="GLUTAMATE--CYSTEINE LIGASE 2-RELATED"/>
    <property type="match status" value="1"/>
</dbReference>
<reference evidence="5 6" key="1">
    <citation type="submission" date="2018-06" db="EMBL/GenBank/DDBJ databases">
        <title>Genomic Encyclopedia of Type Strains, Phase IV (KMG-IV): sequencing the most valuable type-strain genomes for metagenomic binning, comparative biology and taxonomic classification.</title>
        <authorList>
            <person name="Goeker M."/>
        </authorList>
    </citation>
    <scope>NUCLEOTIDE SEQUENCE [LARGE SCALE GENOMIC DNA]</scope>
    <source>
        <strain evidence="5 6">DSM 25619</strain>
    </source>
</reference>
<dbReference type="InterPro" id="IPR006336">
    <property type="entry name" value="GCS2"/>
</dbReference>
<comment type="catalytic activity">
    <reaction evidence="4">
        <text>L-cysteine + L-glutamate + ATP = gamma-L-glutamyl-L-cysteine + ADP + phosphate + H(+)</text>
        <dbReference type="Rhea" id="RHEA:13285"/>
        <dbReference type="ChEBI" id="CHEBI:15378"/>
        <dbReference type="ChEBI" id="CHEBI:29985"/>
        <dbReference type="ChEBI" id="CHEBI:30616"/>
        <dbReference type="ChEBI" id="CHEBI:35235"/>
        <dbReference type="ChEBI" id="CHEBI:43474"/>
        <dbReference type="ChEBI" id="CHEBI:58173"/>
        <dbReference type="ChEBI" id="CHEBI:456216"/>
        <dbReference type="EC" id="6.3.2.2"/>
    </reaction>
</comment>
<comment type="caution">
    <text evidence="5">The sequence shown here is derived from an EMBL/GenBank/DDBJ whole genome shotgun (WGS) entry which is preliminary data.</text>
</comment>
<sequence>MSLSALHRLSGFETADRDQGSFSFGIEEEFFLSNINSGEISIHTPDQLFEGAHAATNGRVDREFLQSQVEVATPPLYCFKEARAEMLYIRRVLAAYAKEHNLAILACGTHPEGNWQNAVQSEKKRYDHVMDSLQMIGERNLLCGMHVHVELPDPTRRVDIMRRILPFLPLLLALSTSSPFWHSRQTGLKGYRLAAYDELPRTGIPELFGNTAEYETYVESLVNAGVMPDASHLWWMIRPSVKYPTLELRAPDSCTRVEDALAIAALYRSLVHHLFYNKDCNADIDVVDRALILENKWRAQRYGTKTIFVTKDGDEKISNFLDKTLAMICKDAQILGCEEEIEHCRDILAMGSSADIQLKVYQERLSKGSEKEALHEVIKWIMDTTTKKT</sequence>
<dbReference type="NCBIfam" id="NF010039">
    <property type="entry name" value="PRK13515.1"/>
    <property type="match status" value="1"/>
</dbReference>
<gene>
    <name evidence="5" type="ORF">DFR47_1012</name>
</gene>
<proteinExistence type="inferred from homology"/>
<dbReference type="GO" id="GO:0042398">
    <property type="term" value="P:modified amino acid biosynthetic process"/>
    <property type="evidence" value="ECO:0007669"/>
    <property type="project" value="InterPro"/>
</dbReference>
<evidence type="ECO:0000256" key="2">
    <source>
        <dbReference type="ARBA" id="ARBA00022741"/>
    </source>
</evidence>
<dbReference type="AlphaFoldDB" id="A0A366EAG4"/>
<keyword evidence="3 4" id="KW-0067">ATP-binding</keyword>
<evidence type="ECO:0000256" key="4">
    <source>
        <dbReference type="HAMAP-Rule" id="MF_01609"/>
    </source>
</evidence>
<dbReference type="GO" id="GO:0004357">
    <property type="term" value="F:glutamate-cysteine ligase activity"/>
    <property type="evidence" value="ECO:0007669"/>
    <property type="project" value="UniProtKB-EC"/>
</dbReference>
<evidence type="ECO:0000313" key="6">
    <source>
        <dbReference type="Proteomes" id="UP000252893"/>
    </source>
</evidence>
<name>A0A366EAG4_9HYPH</name>
<comment type="function">
    <text evidence="4">ATP-dependent carboxylate-amine ligase which exhibits weak glutamate--cysteine ligase activity.</text>
</comment>
<dbReference type="Proteomes" id="UP000252893">
    <property type="component" value="Unassembled WGS sequence"/>
</dbReference>
<dbReference type="GO" id="GO:0005524">
    <property type="term" value="F:ATP binding"/>
    <property type="evidence" value="ECO:0007669"/>
    <property type="project" value="UniProtKB-KW"/>
</dbReference>
<keyword evidence="6" id="KW-1185">Reference proteome</keyword>
<dbReference type="PANTHER" id="PTHR36510">
    <property type="entry name" value="GLUTAMATE--CYSTEINE LIGASE 2-RELATED"/>
    <property type="match status" value="1"/>
</dbReference>
<evidence type="ECO:0000256" key="3">
    <source>
        <dbReference type="ARBA" id="ARBA00022840"/>
    </source>
</evidence>
<dbReference type="EMBL" id="QNRH01000001">
    <property type="protein sequence ID" value="RBO98408.1"/>
    <property type="molecule type" value="Genomic_DNA"/>
</dbReference>
<dbReference type="InterPro" id="IPR050141">
    <property type="entry name" value="GCL_type2/YbdK_subfam"/>
</dbReference>
<dbReference type="InterPro" id="IPR011793">
    <property type="entry name" value="YbdK"/>
</dbReference>
<dbReference type="Pfam" id="PF04107">
    <property type="entry name" value="GCS2"/>
    <property type="match status" value="1"/>
</dbReference>
<comment type="similarity">
    <text evidence="4">Belongs to the glutamate--cysteine ligase type 2 family. YbdK subfamily.</text>
</comment>
<accession>A0A366EAG4</accession>
<keyword evidence="2 4" id="KW-0547">Nucleotide-binding</keyword>
<protein>
    <recommendedName>
        <fullName evidence="4">Putative glutamate--cysteine ligase 2</fullName>
        <ecNumber evidence="4">6.3.2.2</ecNumber>
    </recommendedName>
    <alternativeName>
        <fullName evidence="4">Gamma-glutamylcysteine synthetase 2</fullName>
        <shortName evidence="4">GCS 2</shortName>
        <shortName evidence="4">Gamma-GCS 2</shortName>
    </alternativeName>
</protein>
<organism evidence="5 6">
    <name type="scientific">Pseudochrobactrum asaccharolyticum</name>
    <dbReference type="NCBI Taxonomy" id="354351"/>
    <lineage>
        <taxon>Bacteria</taxon>
        <taxon>Pseudomonadati</taxon>
        <taxon>Pseudomonadota</taxon>
        <taxon>Alphaproteobacteria</taxon>
        <taxon>Hyphomicrobiales</taxon>
        <taxon>Brucellaceae</taxon>
        <taxon>Pseudochrobactrum</taxon>
    </lineage>
</organism>
<evidence type="ECO:0000313" key="5">
    <source>
        <dbReference type="EMBL" id="RBO98408.1"/>
    </source>
</evidence>